<proteinExistence type="predicted"/>
<evidence type="ECO:0000313" key="3">
    <source>
        <dbReference type="Proteomes" id="UP001161389"/>
    </source>
</evidence>
<reference evidence="2" key="1">
    <citation type="journal article" date="2014" name="Int. J. Syst. Evol. Microbiol.">
        <title>Complete genome sequence of Corynebacterium casei LMG S-19264T (=DSM 44701T), isolated from a smear-ripened cheese.</title>
        <authorList>
            <consortium name="US DOE Joint Genome Institute (JGI-PGF)"/>
            <person name="Walter F."/>
            <person name="Albersmeier A."/>
            <person name="Kalinowski J."/>
            <person name="Ruckert C."/>
        </authorList>
    </citation>
    <scope>NUCLEOTIDE SEQUENCE</scope>
    <source>
        <strain evidence="2">NBRC 110071</strain>
    </source>
</reference>
<keyword evidence="3" id="KW-1185">Reference proteome</keyword>
<reference evidence="2" key="2">
    <citation type="submission" date="2023-01" db="EMBL/GenBank/DDBJ databases">
        <title>Draft genome sequence of Litoribrevibacter albus strain NBRC 110071.</title>
        <authorList>
            <person name="Sun Q."/>
            <person name="Mori K."/>
        </authorList>
    </citation>
    <scope>NUCLEOTIDE SEQUENCE</scope>
    <source>
        <strain evidence="2">NBRC 110071</strain>
    </source>
</reference>
<comment type="caution">
    <text evidence="2">The sequence shown here is derived from an EMBL/GenBank/DDBJ whole genome shotgun (WGS) entry which is preliminary data.</text>
</comment>
<accession>A0AA37W6G6</accession>
<sequence length="69" mass="8290">MSKQQKNWQNTFTNLTNTVKKYSIIRVVKDRRFFKPNKAEKKRLARHYQELARQLQQEADQLHATENSG</sequence>
<gene>
    <name evidence="2" type="ORF">GCM10007876_21090</name>
</gene>
<dbReference type="AlphaFoldDB" id="A0AA37W6G6"/>
<dbReference type="Proteomes" id="UP001161389">
    <property type="component" value="Unassembled WGS sequence"/>
</dbReference>
<protein>
    <submittedName>
        <fullName evidence="2">Uncharacterized protein</fullName>
    </submittedName>
</protein>
<name>A0AA37W6G6_9GAMM</name>
<feature type="coiled-coil region" evidence="1">
    <location>
        <begin position="38"/>
        <end position="68"/>
    </location>
</feature>
<keyword evidence="1" id="KW-0175">Coiled coil</keyword>
<dbReference type="EMBL" id="BSNM01000014">
    <property type="protein sequence ID" value="GLQ31630.1"/>
    <property type="molecule type" value="Genomic_DNA"/>
</dbReference>
<evidence type="ECO:0000256" key="1">
    <source>
        <dbReference type="SAM" id="Coils"/>
    </source>
</evidence>
<evidence type="ECO:0000313" key="2">
    <source>
        <dbReference type="EMBL" id="GLQ31630.1"/>
    </source>
</evidence>
<dbReference type="RefSeq" id="WP_284381309.1">
    <property type="nucleotide sequence ID" value="NZ_BSNM01000014.1"/>
</dbReference>
<organism evidence="2 3">
    <name type="scientific">Litoribrevibacter albus</name>
    <dbReference type="NCBI Taxonomy" id="1473156"/>
    <lineage>
        <taxon>Bacteria</taxon>
        <taxon>Pseudomonadati</taxon>
        <taxon>Pseudomonadota</taxon>
        <taxon>Gammaproteobacteria</taxon>
        <taxon>Oceanospirillales</taxon>
        <taxon>Oceanospirillaceae</taxon>
        <taxon>Litoribrevibacter</taxon>
    </lineage>
</organism>